<dbReference type="EMBL" id="VCGU01000005">
    <property type="protein sequence ID" value="TRY74743.1"/>
    <property type="molecule type" value="Genomic_DNA"/>
</dbReference>
<evidence type="ECO:0000256" key="5">
    <source>
        <dbReference type="SAM" id="MobiDB-lite"/>
    </source>
</evidence>
<dbReference type="AlphaFoldDB" id="A0A553PAM9"/>
<comment type="function">
    <text evidence="4">Required for maturation of ribosomal RNAs and formation of the large ribosomal subunit.</text>
</comment>
<keyword evidence="2 4" id="KW-0698">rRNA processing</keyword>
<evidence type="ECO:0000259" key="6">
    <source>
        <dbReference type="PROSITE" id="PS50172"/>
    </source>
</evidence>
<dbReference type="GO" id="GO:0030687">
    <property type="term" value="C:preribosome, large subunit precursor"/>
    <property type="evidence" value="ECO:0007669"/>
    <property type="project" value="UniProtKB-UniRule"/>
</dbReference>
<dbReference type="InterPro" id="IPR036420">
    <property type="entry name" value="BRCT_dom_sf"/>
</dbReference>
<dbReference type="GO" id="GO:0043021">
    <property type="term" value="F:ribonucleoprotein complex binding"/>
    <property type="evidence" value="ECO:0007669"/>
    <property type="project" value="UniProtKB-UniRule"/>
</dbReference>
<evidence type="ECO:0000256" key="2">
    <source>
        <dbReference type="ARBA" id="ARBA00022552"/>
    </source>
</evidence>
<feature type="compositionally biased region" description="Acidic residues" evidence="5">
    <location>
        <begin position="458"/>
        <end position="487"/>
    </location>
</feature>
<dbReference type="STRING" id="6832.A0A553PAM9"/>
<dbReference type="Proteomes" id="UP000318571">
    <property type="component" value="Chromosome 2"/>
</dbReference>
<dbReference type="FunFam" id="3.40.50.10190:FF:000002">
    <property type="entry name" value="Pescadillo homolog"/>
    <property type="match status" value="1"/>
</dbReference>
<dbReference type="SUPFAM" id="SSF52113">
    <property type="entry name" value="BRCT domain"/>
    <property type="match status" value="1"/>
</dbReference>
<dbReference type="Pfam" id="PF06732">
    <property type="entry name" value="Pescadillo_N"/>
    <property type="match status" value="1"/>
</dbReference>
<dbReference type="Gene3D" id="3.40.50.10190">
    <property type="entry name" value="BRCT domain"/>
    <property type="match status" value="1"/>
</dbReference>
<feature type="compositionally biased region" description="Basic and acidic residues" evidence="5">
    <location>
        <begin position="544"/>
        <end position="557"/>
    </location>
</feature>
<dbReference type="SMART" id="SM00292">
    <property type="entry name" value="BRCT"/>
    <property type="match status" value="1"/>
</dbReference>
<dbReference type="CDD" id="cd17709">
    <property type="entry name" value="BRCT_pescadillo_like"/>
    <property type="match status" value="1"/>
</dbReference>
<dbReference type="GO" id="GO:0000463">
    <property type="term" value="P:maturation of LSU-rRNA from tricistronic rRNA transcript (SSU-rRNA, 5.8S rRNA, LSU-rRNA)"/>
    <property type="evidence" value="ECO:0007669"/>
    <property type="project" value="UniProtKB-UniRule"/>
</dbReference>
<feature type="region of interest" description="Disordered" evidence="5">
    <location>
        <begin position="527"/>
        <end position="584"/>
    </location>
</feature>
<dbReference type="PROSITE" id="PS50172">
    <property type="entry name" value="BRCT"/>
    <property type="match status" value="1"/>
</dbReference>
<dbReference type="GO" id="GO:0003723">
    <property type="term" value="F:RNA binding"/>
    <property type="evidence" value="ECO:0007669"/>
    <property type="project" value="TreeGrafter"/>
</dbReference>
<comment type="caution">
    <text evidence="7">The sequence shown here is derived from an EMBL/GenBank/DDBJ whole genome shotgun (WGS) entry which is preliminary data.</text>
</comment>
<comment type="subcellular location">
    <subcellularLocation>
        <location evidence="4">Nucleus</location>
        <location evidence="4">Nucleolus</location>
    </subcellularLocation>
    <subcellularLocation>
        <location evidence="4">Nucleus</location>
        <location evidence="4">Nucleoplasm</location>
    </subcellularLocation>
</comment>
<evidence type="ECO:0000313" key="8">
    <source>
        <dbReference type="Proteomes" id="UP000318571"/>
    </source>
</evidence>
<dbReference type="PANTHER" id="PTHR12221">
    <property type="entry name" value="PESCADILLO - RELATED"/>
    <property type="match status" value="1"/>
</dbReference>
<feature type="domain" description="BRCT" evidence="6">
    <location>
        <begin position="320"/>
        <end position="415"/>
    </location>
</feature>
<name>A0A553PAM9_TIGCA</name>
<feature type="region of interest" description="Disordered" evidence="5">
    <location>
        <begin position="442"/>
        <end position="510"/>
    </location>
</feature>
<protein>
    <recommendedName>
        <fullName evidence="4">Pescadillo homolog</fullName>
    </recommendedName>
</protein>
<dbReference type="OMA" id="QKVTWIV"/>
<evidence type="ECO:0000313" key="7">
    <source>
        <dbReference type="EMBL" id="TRY74743.1"/>
    </source>
</evidence>
<keyword evidence="3 4" id="KW-0539">Nucleus</keyword>
<dbReference type="OrthoDB" id="10264910at2759"/>
<dbReference type="GO" id="GO:0070545">
    <property type="term" value="C:PeBoW complex"/>
    <property type="evidence" value="ECO:0007669"/>
    <property type="project" value="TreeGrafter"/>
</dbReference>
<evidence type="ECO:0000256" key="3">
    <source>
        <dbReference type="ARBA" id="ARBA00023242"/>
    </source>
</evidence>
<dbReference type="InterPro" id="IPR001357">
    <property type="entry name" value="BRCT_dom"/>
</dbReference>
<keyword evidence="1 4" id="KW-0690">Ribosome biogenesis</keyword>
<reference evidence="7 8" key="1">
    <citation type="journal article" date="2018" name="Nat. Ecol. Evol.">
        <title>Genomic signatures of mitonuclear coevolution across populations of Tigriopus californicus.</title>
        <authorList>
            <person name="Barreto F.S."/>
            <person name="Watson E.T."/>
            <person name="Lima T.G."/>
            <person name="Willett C.S."/>
            <person name="Edmands S."/>
            <person name="Li W."/>
            <person name="Burton R.S."/>
        </authorList>
    </citation>
    <scope>NUCLEOTIDE SEQUENCE [LARGE SCALE GENOMIC DNA]</scope>
    <source>
        <strain evidence="7 8">San Diego</strain>
    </source>
</reference>
<proteinExistence type="inferred from homology"/>
<comment type="similarity">
    <text evidence="4">Belongs to the pescadillo family.</text>
</comment>
<dbReference type="Pfam" id="PF16589">
    <property type="entry name" value="BRCT_2"/>
    <property type="match status" value="1"/>
</dbReference>
<dbReference type="GO" id="GO:0005654">
    <property type="term" value="C:nucleoplasm"/>
    <property type="evidence" value="ECO:0007669"/>
    <property type="project" value="UniProtKB-SubCell"/>
</dbReference>
<accession>A0A553PAM9</accession>
<feature type="compositionally biased region" description="Basic residues" evidence="5">
    <location>
        <begin position="527"/>
        <end position="543"/>
    </location>
</feature>
<feature type="compositionally biased region" description="Basic and acidic residues" evidence="5">
    <location>
        <begin position="492"/>
        <end position="510"/>
    </location>
</feature>
<sequence length="584" mass="67816">MVARRNKTYATGEASNFMTRKHAMRKLQLNLKDFRRLCILKGIHPREPRNRKRAQKGDMTKVQTLFHEKDIRFLLHEPIVWKFRDFKVFVRKLKKATAKGNFDAVARLKDNTPKYNLDHIVKERYPTFIDAIRDLEDCLCLCALYATFPKNARLPVEMITLCRRLMIEFMHYVIEAKALRKVFVSIKGYYYQVEIMGQTITWIVPHSFAYAKPENVDLKLMAIFVEFYTTMLGFVNYRLYHKLNLQYPPSLAGYGQTMSHADDQDALGEELSDRITALNRSLVRTVTHTEEEDTPMDDIPMAEDDGMMEEIKRKAEQLKHLTHLFAGMKVFLGREVPREPLVFMIRALGGEVSWDATAAPGSTFGESEPSVTHQISDRPKESLQMSYLQRVYVQPQWIFDSINQGQLLPVQTYFVGEVLPPHLSPFIADRRVGDYIPPEEKELLGLAEPAKAKKAEEQEKEEDDSEDEEEDDEEEEEGDEEESEEEGAPSKMKVELGKPEVVDKEKAKKMMEDEEFKLRTMMIKKKHKGLYRSMMKSRKRRVHETKQLEWKRKEFENKQNQAGHKSAEPKGPKAVGGKAKKAQK</sequence>
<dbReference type="HAMAP" id="MF_03028">
    <property type="entry name" value="Pescadillo"/>
    <property type="match status" value="1"/>
</dbReference>
<dbReference type="GO" id="GO:0000466">
    <property type="term" value="P:maturation of 5.8S rRNA from tricistronic rRNA transcript (SSU-rRNA, 5.8S rRNA, LSU-rRNA)"/>
    <property type="evidence" value="ECO:0007669"/>
    <property type="project" value="UniProtKB-UniRule"/>
</dbReference>
<keyword evidence="8" id="KW-1185">Reference proteome</keyword>
<dbReference type="InterPro" id="IPR010613">
    <property type="entry name" value="PES"/>
</dbReference>
<dbReference type="PANTHER" id="PTHR12221:SF6">
    <property type="entry name" value="PESCADILLO HOMOLOG"/>
    <property type="match status" value="1"/>
</dbReference>
<organism evidence="7 8">
    <name type="scientific">Tigriopus californicus</name>
    <name type="common">Marine copepod</name>
    <dbReference type="NCBI Taxonomy" id="6832"/>
    <lineage>
        <taxon>Eukaryota</taxon>
        <taxon>Metazoa</taxon>
        <taxon>Ecdysozoa</taxon>
        <taxon>Arthropoda</taxon>
        <taxon>Crustacea</taxon>
        <taxon>Multicrustacea</taxon>
        <taxon>Hexanauplia</taxon>
        <taxon>Copepoda</taxon>
        <taxon>Harpacticoida</taxon>
        <taxon>Harpacticidae</taxon>
        <taxon>Tigriopus</taxon>
    </lineage>
</organism>
<evidence type="ECO:0000256" key="4">
    <source>
        <dbReference type="HAMAP-Rule" id="MF_03028"/>
    </source>
</evidence>
<gene>
    <name evidence="7" type="ORF">TCAL_00552</name>
</gene>
<evidence type="ECO:0000256" key="1">
    <source>
        <dbReference type="ARBA" id="ARBA00022517"/>
    </source>
</evidence>